<proteinExistence type="predicted"/>
<protein>
    <recommendedName>
        <fullName evidence="4">F-box domain-containing protein</fullName>
    </recommendedName>
</protein>
<evidence type="ECO:0000313" key="3">
    <source>
        <dbReference type="Proteomes" id="UP001274830"/>
    </source>
</evidence>
<organism evidence="2 3">
    <name type="scientific">Recurvomyces mirabilis</name>
    <dbReference type="NCBI Taxonomy" id="574656"/>
    <lineage>
        <taxon>Eukaryota</taxon>
        <taxon>Fungi</taxon>
        <taxon>Dikarya</taxon>
        <taxon>Ascomycota</taxon>
        <taxon>Pezizomycotina</taxon>
        <taxon>Dothideomycetes</taxon>
        <taxon>Dothideomycetidae</taxon>
        <taxon>Mycosphaerellales</taxon>
        <taxon>Teratosphaeriaceae</taxon>
        <taxon>Recurvomyces</taxon>
    </lineage>
</organism>
<evidence type="ECO:0008006" key="4">
    <source>
        <dbReference type="Google" id="ProtNLM"/>
    </source>
</evidence>
<keyword evidence="1" id="KW-0175">Coiled coil</keyword>
<evidence type="ECO:0000313" key="2">
    <source>
        <dbReference type="EMBL" id="KAK3673543.1"/>
    </source>
</evidence>
<dbReference type="EMBL" id="JAUTXT010000024">
    <property type="protein sequence ID" value="KAK3673543.1"/>
    <property type="molecule type" value="Genomic_DNA"/>
</dbReference>
<dbReference type="InterPro" id="IPR036047">
    <property type="entry name" value="F-box-like_dom_sf"/>
</dbReference>
<keyword evidence="3" id="KW-1185">Reference proteome</keyword>
<sequence>MRPLLRKLLGKRSGRPRSEVAASVFSIFELCEAILSYLTRTDLLHARQICRTIVHTIGSSPSLKKTLFCAAQDTTTTQTWTLNRLTKTVNVGGPTKMPPGFDRLRMQTTVEAYAYNSILLHREKHWFPYDLFWRCEQHDDLHLKHPKLLQLLQPDSMFRQMYFTQPPIKYVKLEVSCDQDGPCSWRWPRHDRQTLLTTVVYNEAGVTVGELIDELDRLEERGSRVEQLSFPEGGAYVSPAEMDLVKSLSTVSCVPPEFKRFPKNKLAIGLMEKDRIKPARKWWQRWIFATQP</sequence>
<dbReference type="AlphaFoldDB" id="A0AAE0WKT5"/>
<dbReference type="SUPFAM" id="SSF81383">
    <property type="entry name" value="F-box domain"/>
    <property type="match status" value="1"/>
</dbReference>
<comment type="caution">
    <text evidence="2">The sequence shown here is derived from an EMBL/GenBank/DDBJ whole genome shotgun (WGS) entry which is preliminary data.</text>
</comment>
<feature type="coiled-coil region" evidence="1">
    <location>
        <begin position="201"/>
        <end position="228"/>
    </location>
</feature>
<name>A0AAE0WKT5_9PEZI</name>
<dbReference type="Proteomes" id="UP001274830">
    <property type="component" value="Unassembled WGS sequence"/>
</dbReference>
<accession>A0AAE0WKT5</accession>
<gene>
    <name evidence="2" type="ORF">LTR78_006447</name>
</gene>
<evidence type="ECO:0000256" key="1">
    <source>
        <dbReference type="SAM" id="Coils"/>
    </source>
</evidence>
<reference evidence="2" key="1">
    <citation type="submission" date="2023-07" db="EMBL/GenBank/DDBJ databases">
        <title>Black Yeasts Isolated from many extreme environments.</title>
        <authorList>
            <person name="Coleine C."/>
            <person name="Stajich J.E."/>
            <person name="Selbmann L."/>
        </authorList>
    </citation>
    <scope>NUCLEOTIDE SEQUENCE</scope>
    <source>
        <strain evidence="2">CCFEE 5485</strain>
    </source>
</reference>